<proteinExistence type="predicted"/>
<sequence length="71" mass="8466">MDWGGNTNFQSVFDRMLEVSIENKLSEDDMVKRVFVFSDMEFDQASSRPWETDYEAIQRKFRSHGYAMCQK</sequence>
<gene>
    <name evidence="2" type="ORF">CTI12_AA507080</name>
</gene>
<keyword evidence="3" id="KW-1185">Reference proteome</keyword>
<dbReference type="PANTHER" id="PTHR31373">
    <property type="entry name" value="OS06G0652100 PROTEIN"/>
    <property type="match status" value="1"/>
</dbReference>
<reference evidence="2 3" key="1">
    <citation type="journal article" date="2018" name="Mol. Plant">
        <title>The genome of Artemisia annua provides insight into the evolution of Asteraceae family and artemisinin biosynthesis.</title>
        <authorList>
            <person name="Shen Q."/>
            <person name="Zhang L."/>
            <person name="Liao Z."/>
            <person name="Wang S."/>
            <person name="Yan T."/>
            <person name="Shi P."/>
            <person name="Liu M."/>
            <person name="Fu X."/>
            <person name="Pan Q."/>
            <person name="Wang Y."/>
            <person name="Lv Z."/>
            <person name="Lu X."/>
            <person name="Zhang F."/>
            <person name="Jiang W."/>
            <person name="Ma Y."/>
            <person name="Chen M."/>
            <person name="Hao X."/>
            <person name="Li L."/>
            <person name="Tang Y."/>
            <person name="Lv G."/>
            <person name="Zhou Y."/>
            <person name="Sun X."/>
            <person name="Brodelius P.E."/>
            <person name="Rose J.K.C."/>
            <person name="Tang K."/>
        </authorList>
    </citation>
    <scope>NUCLEOTIDE SEQUENCE [LARGE SCALE GENOMIC DNA]</scope>
    <source>
        <strain evidence="3">cv. Huhao1</strain>
        <tissue evidence="2">Leaf</tissue>
    </source>
</reference>
<dbReference type="InterPro" id="IPR011205">
    <property type="entry name" value="UCP015417_vWA"/>
</dbReference>
<dbReference type="AlphaFoldDB" id="A0A2U1LC99"/>
<comment type="caution">
    <text evidence="2">The sequence shown here is derived from an EMBL/GenBank/DDBJ whole genome shotgun (WGS) entry which is preliminary data.</text>
</comment>
<dbReference type="Proteomes" id="UP000245207">
    <property type="component" value="Unassembled WGS sequence"/>
</dbReference>
<accession>A0A2U1LC99</accession>
<dbReference type="InterPro" id="IPR056690">
    <property type="entry name" value="DUF7788"/>
</dbReference>
<feature type="domain" description="DUF7788" evidence="1">
    <location>
        <begin position="1"/>
        <end position="68"/>
    </location>
</feature>
<name>A0A2U1LC99_ARTAN</name>
<dbReference type="EMBL" id="PKPP01010209">
    <property type="protein sequence ID" value="PWA46614.1"/>
    <property type="molecule type" value="Genomic_DNA"/>
</dbReference>
<dbReference type="Pfam" id="PF25043">
    <property type="entry name" value="DUF7788"/>
    <property type="match status" value="1"/>
</dbReference>
<evidence type="ECO:0000259" key="1">
    <source>
        <dbReference type="Pfam" id="PF25043"/>
    </source>
</evidence>
<dbReference type="PANTHER" id="PTHR31373:SF27">
    <property type="entry name" value="TROVE DOMAIN-CONTAINING PROTEIN"/>
    <property type="match status" value="1"/>
</dbReference>
<protein>
    <recommendedName>
        <fullName evidence="1">DUF7788 domain-containing protein</fullName>
    </recommendedName>
</protein>
<organism evidence="2 3">
    <name type="scientific">Artemisia annua</name>
    <name type="common">Sweet wormwood</name>
    <dbReference type="NCBI Taxonomy" id="35608"/>
    <lineage>
        <taxon>Eukaryota</taxon>
        <taxon>Viridiplantae</taxon>
        <taxon>Streptophyta</taxon>
        <taxon>Embryophyta</taxon>
        <taxon>Tracheophyta</taxon>
        <taxon>Spermatophyta</taxon>
        <taxon>Magnoliopsida</taxon>
        <taxon>eudicotyledons</taxon>
        <taxon>Gunneridae</taxon>
        <taxon>Pentapetalae</taxon>
        <taxon>asterids</taxon>
        <taxon>campanulids</taxon>
        <taxon>Asterales</taxon>
        <taxon>Asteraceae</taxon>
        <taxon>Asteroideae</taxon>
        <taxon>Anthemideae</taxon>
        <taxon>Artemisiinae</taxon>
        <taxon>Artemisia</taxon>
    </lineage>
</organism>
<evidence type="ECO:0000313" key="3">
    <source>
        <dbReference type="Proteomes" id="UP000245207"/>
    </source>
</evidence>
<evidence type="ECO:0000313" key="2">
    <source>
        <dbReference type="EMBL" id="PWA46614.1"/>
    </source>
</evidence>
<dbReference type="OrthoDB" id="1721996at2759"/>